<feature type="region of interest" description="Disordered" evidence="1">
    <location>
        <begin position="1"/>
        <end position="28"/>
    </location>
</feature>
<sequence>MSKNAENQVDSHEAADQDRATLDNIDASTKKTAQVVPFKPSGKRPANAQFDEWLTRNLHELYDPVLKEPLPEMLQKLLDSIPDKKD</sequence>
<evidence type="ECO:0000313" key="3">
    <source>
        <dbReference type="Proteomes" id="UP000076400"/>
    </source>
</evidence>
<name>A0A154VUQ4_9PROT</name>
<evidence type="ECO:0000313" key="2">
    <source>
        <dbReference type="EMBL" id="KZD04911.1"/>
    </source>
</evidence>
<comment type="caution">
    <text evidence="2">The sequence shown here is derived from an EMBL/GenBank/DDBJ whole genome shotgun (WGS) entry which is preliminary data.</text>
</comment>
<organism evidence="2 3">
    <name type="scientific">Oceanibaculum pacificum</name>
    <dbReference type="NCBI Taxonomy" id="580166"/>
    <lineage>
        <taxon>Bacteria</taxon>
        <taxon>Pseudomonadati</taxon>
        <taxon>Pseudomonadota</taxon>
        <taxon>Alphaproteobacteria</taxon>
        <taxon>Rhodospirillales</taxon>
        <taxon>Oceanibaculaceae</taxon>
        <taxon>Oceanibaculum</taxon>
    </lineage>
</organism>
<evidence type="ECO:0008006" key="4">
    <source>
        <dbReference type="Google" id="ProtNLM"/>
    </source>
</evidence>
<reference evidence="2 3" key="1">
    <citation type="submission" date="2015-12" db="EMBL/GenBank/DDBJ databases">
        <title>Genome sequence of Oceanibaculum pacificum MCCC 1A02656.</title>
        <authorList>
            <person name="Lu L."/>
            <person name="Lai Q."/>
            <person name="Shao Z."/>
            <person name="Qian P."/>
        </authorList>
    </citation>
    <scope>NUCLEOTIDE SEQUENCE [LARGE SCALE GENOMIC DNA]</scope>
    <source>
        <strain evidence="2 3">MCCC 1A02656</strain>
    </source>
</reference>
<keyword evidence="3" id="KW-1185">Reference proteome</keyword>
<accession>A0A154VUQ4</accession>
<protein>
    <recommendedName>
        <fullName evidence="4">Anti-sigma factor NepR domain-containing protein</fullName>
    </recommendedName>
</protein>
<evidence type="ECO:0000256" key="1">
    <source>
        <dbReference type="SAM" id="MobiDB-lite"/>
    </source>
</evidence>
<proteinExistence type="predicted"/>
<gene>
    <name evidence="2" type="ORF">AUP43_11950</name>
</gene>
<dbReference type="AlphaFoldDB" id="A0A154VUQ4"/>
<dbReference type="RefSeq" id="WP_067558296.1">
    <property type="nucleotide sequence ID" value="NZ_LPXN01000133.1"/>
</dbReference>
<dbReference type="EMBL" id="LPXN01000133">
    <property type="protein sequence ID" value="KZD04911.1"/>
    <property type="molecule type" value="Genomic_DNA"/>
</dbReference>
<dbReference type="Proteomes" id="UP000076400">
    <property type="component" value="Unassembled WGS sequence"/>
</dbReference>
<feature type="compositionally biased region" description="Basic and acidic residues" evidence="1">
    <location>
        <begin position="9"/>
        <end position="21"/>
    </location>
</feature>